<dbReference type="InterPro" id="IPR017452">
    <property type="entry name" value="GPCR_Rhodpsn_7TM"/>
</dbReference>
<evidence type="ECO:0000256" key="7">
    <source>
        <dbReference type="SAM" id="MobiDB-lite"/>
    </source>
</evidence>
<evidence type="ECO:0000313" key="10">
    <source>
        <dbReference type="EMBL" id="KAK7489277.1"/>
    </source>
</evidence>
<dbReference type="GO" id="GO:0005886">
    <property type="term" value="C:plasma membrane"/>
    <property type="evidence" value="ECO:0007669"/>
    <property type="project" value="UniProtKB-SubCell"/>
</dbReference>
<evidence type="ECO:0000259" key="9">
    <source>
        <dbReference type="PROSITE" id="PS50262"/>
    </source>
</evidence>
<dbReference type="EMBL" id="JACVVK020000140">
    <property type="protein sequence ID" value="KAK7489277.1"/>
    <property type="molecule type" value="Genomic_DNA"/>
</dbReference>
<keyword evidence="6" id="KW-0675">Receptor</keyword>
<sequence length="393" mass="44560">MKETVLNTTLDPTASFYVLLQQHESKVHEMTTRALRDVSYVTSANMTSDMFNHSNYIDASHNSSNMTYLPVPVFNEVSLIKAVVYGAMFVISFVGNTATLMQMYRLRRRKSTINTLIINLAIADLLVTAFCIAGEAAWAVTVQWVAGNVTCKFVKYMQVFALYLSTYITVAIGLDRCVAIIDPMRWQGAAQRVRIMMIFAWVCSSVFAIPQAVVFHVKRGPFKEEFYQCVTYGSYKEEWQRQLYSIASLLFMFVIPLVIIGTAYGLIFTTISQSIVSSCSGETGSRGPVRSNLLRRAKRKSLRLSVVIVLAFILCWSPYYIIFICITFLGWKEIEPRTHLWFSVIGLSNYMLNPMIYGAFQLCKVHKHRSSRRDEWPGSSLKVMGGRSGPRTT</sequence>
<gene>
    <name evidence="10" type="ORF">BaRGS_00019529</name>
</gene>
<comment type="caution">
    <text evidence="10">The sequence shown here is derived from an EMBL/GenBank/DDBJ whole genome shotgun (WGS) entry which is preliminary data.</text>
</comment>
<feature type="region of interest" description="Disordered" evidence="7">
    <location>
        <begin position="372"/>
        <end position="393"/>
    </location>
</feature>
<dbReference type="Pfam" id="PF00001">
    <property type="entry name" value="7tm_1"/>
    <property type="match status" value="1"/>
</dbReference>
<evidence type="ECO:0000256" key="5">
    <source>
        <dbReference type="ARBA" id="ARBA00023136"/>
    </source>
</evidence>
<keyword evidence="5 8" id="KW-0472">Membrane</keyword>
<evidence type="ECO:0000256" key="1">
    <source>
        <dbReference type="ARBA" id="ARBA00004651"/>
    </source>
</evidence>
<evidence type="ECO:0000256" key="8">
    <source>
        <dbReference type="SAM" id="Phobius"/>
    </source>
</evidence>
<feature type="transmembrane region" description="Helical" evidence="8">
    <location>
        <begin position="193"/>
        <end position="217"/>
    </location>
</feature>
<dbReference type="SUPFAM" id="SSF81321">
    <property type="entry name" value="Family A G protein-coupled receptor-like"/>
    <property type="match status" value="1"/>
</dbReference>
<evidence type="ECO:0000256" key="3">
    <source>
        <dbReference type="ARBA" id="ARBA00022692"/>
    </source>
</evidence>
<dbReference type="Gene3D" id="1.20.1070.10">
    <property type="entry name" value="Rhodopsin 7-helix transmembrane proteins"/>
    <property type="match status" value="1"/>
</dbReference>
<name>A0ABD0KQ31_9CAEN</name>
<dbReference type="AlphaFoldDB" id="A0ABD0KQ31"/>
<feature type="transmembrane region" description="Helical" evidence="8">
    <location>
        <begin position="116"/>
        <end position="140"/>
    </location>
</feature>
<evidence type="ECO:0000256" key="6">
    <source>
        <dbReference type="ARBA" id="ARBA00023170"/>
    </source>
</evidence>
<feature type="transmembrane region" description="Helical" evidence="8">
    <location>
        <begin position="243"/>
        <end position="267"/>
    </location>
</feature>
<comment type="subcellular location">
    <subcellularLocation>
        <location evidence="1">Cell membrane</location>
        <topology evidence="1">Multi-pass membrane protein</topology>
    </subcellularLocation>
</comment>
<evidence type="ECO:0000256" key="4">
    <source>
        <dbReference type="ARBA" id="ARBA00022989"/>
    </source>
</evidence>
<reference evidence="10 11" key="1">
    <citation type="journal article" date="2023" name="Sci. Data">
        <title>Genome assembly of the Korean intertidal mud-creeper Batillaria attramentaria.</title>
        <authorList>
            <person name="Patra A.K."/>
            <person name="Ho P.T."/>
            <person name="Jun S."/>
            <person name="Lee S.J."/>
            <person name="Kim Y."/>
            <person name="Won Y.J."/>
        </authorList>
    </citation>
    <scope>NUCLEOTIDE SEQUENCE [LARGE SCALE GENOMIC DNA]</scope>
    <source>
        <strain evidence="10">Wonlab-2016</strain>
    </source>
</reference>
<accession>A0ABD0KQ31</accession>
<protein>
    <recommendedName>
        <fullName evidence="9">G-protein coupled receptors family 1 profile domain-containing protein</fullName>
    </recommendedName>
</protein>
<dbReference type="PROSITE" id="PS50262">
    <property type="entry name" value="G_PROTEIN_RECEP_F1_2"/>
    <property type="match status" value="1"/>
</dbReference>
<proteinExistence type="predicted"/>
<dbReference type="PRINTS" id="PR00237">
    <property type="entry name" value="GPCRRHODOPSN"/>
</dbReference>
<organism evidence="10 11">
    <name type="scientific">Batillaria attramentaria</name>
    <dbReference type="NCBI Taxonomy" id="370345"/>
    <lineage>
        <taxon>Eukaryota</taxon>
        <taxon>Metazoa</taxon>
        <taxon>Spiralia</taxon>
        <taxon>Lophotrochozoa</taxon>
        <taxon>Mollusca</taxon>
        <taxon>Gastropoda</taxon>
        <taxon>Caenogastropoda</taxon>
        <taxon>Sorbeoconcha</taxon>
        <taxon>Cerithioidea</taxon>
        <taxon>Batillariidae</taxon>
        <taxon>Batillaria</taxon>
    </lineage>
</organism>
<feature type="transmembrane region" description="Helical" evidence="8">
    <location>
        <begin position="341"/>
        <end position="363"/>
    </location>
</feature>
<feature type="non-terminal residue" evidence="10">
    <location>
        <position position="393"/>
    </location>
</feature>
<evidence type="ECO:0000256" key="2">
    <source>
        <dbReference type="ARBA" id="ARBA00022475"/>
    </source>
</evidence>
<feature type="transmembrane region" description="Helical" evidence="8">
    <location>
        <begin position="82"/>
        <end position="104"/>
    </location>
</feature>
<dbReference type="PANTHER" id="PTHR24241:SF59">
    <property type="entry name" value="ADIPOKINETIC HORMONE RECEPTOR, ISOFORM C"/>
    <property type="match status" value="1"/>
</dbReference>
<dbReference type="PANTHER" id="PTHR24241">
    <property type="entry name" value="NEUROPEPTIDE RECEPTOR-RELATED G-PROTEIN COUPLED RECEPTOR"/>
    <property type="match status" value="1"/>
</dbReference>
<keyword evidence="3 8" id="KW-0812">Transmembrane</keyword>
<keyword evidence="2" id="KW-1003">Cell membrane</keyword>
<keyword evidence="4 8" id="KW-1133">Transmembrane helix</keyword>
<keyword evidence="11" id="KW-1185">Reference proteome</keyword>
<feature type="transmembrane region" description="Helical" evidence="8">
    <location>
        <begin position="160"/>
        <end position="181"/>
    </location>
</feature>
<dbReference type="InterPro" id="IPR000276">
    <property type="entry name" value="GPCR_Rhodpsn"/>
</dbReference>
<evidence type="ECO:0000313" key="11">
    <source>
        <dbReference type="Proteomes" id="UP001519460"/>
    </source>
</evidence>
<dbReference type="Proteomes" id="UP001519460">
    <property type="component" value="Unassembled WGS sequence"/>
</dbReference>
<feature type="domain" description="G-protein coupled receptors family 1 profile" evidence="9">
    <location>
        <begin position="95"/>
        <end position="357"/>
    </location>
</feature>
<feature type="transmembrane region" description="Helical" evidence="8">
    <location>
        <begin position="304"/>
        <end position="329"/>
    </location>
</feature>